<evidence type="ECO:0000313" key="1">
    <source>
        <dbReference type="EMBL" id="GBM23127.1"/>
    </source>
</evidence>
<organism evidence="1 2">
    <name type="scientific">Araneus ventricosus</name>
    <name type="common">Orbweaver spider</name>
    <name type="synonym">Epeira ventricosa</name>
    <dbReference type="NCBI Taxonomy" id="182803"/>
    <lineage>
        <taxon>Eukaryota</taxon>
        <taxon>Metazoa</taxon>
        <taxon>Ecdysozoa</taxon>
        <taxon>Arthropoda</taxon>
        <taxon>Chelicerata</taxon>
        <taxon>Arachnida</taxon>
        <taxon>Araneae</taxon>
        <taxon>Araneomorphae</taxon>
        <taxon>Entelegynae</taxon>
        <taxon>Araneoidea</taxon>
        <taxon>Araneidae</taxon>
        <taxon>Araneus</taxon>
    </lineage>
</organism>
<gene>
    <name evidence="1" type="ORF">AVEN_150541_1</name>
</gene>
<protein>
    <submittedName>
        <fullName evidence="1">Uncharacterized protein</fullName>
    </submittedName>
</protein>
<keyword evidence="2" id="KW-1185">Reference proteome</keyword>
<reference evidence="1 2" key="1">
    <citation type="journal article" date="2019" name="Sci. Rep.">
        <title>Orb-weaving spider Araneus ventricosus genome elucidates the spidroin gene catalogue.</title>
        <authorList>
            <person name="Kono N."/>
            <person name="Nakamura H."/>
            <person name="Ohtoshi R."/>
            <person name="Moran D.A.P."/>
            <person name="Shinohara A."/>
            <person name="Yoshida Y."/>
            <person name="Fujiwara M."/>
            <person name="Mori M."/>
            <person name="Tomita M."/>
            <person name="Arakawa K."/>
        </authorList>
    </citation>
    <scope>NUCLEOTIDE SEQUENCE [LARGE SCALE GENOMIC DNA]</scope>
</reference>
<comment type="caution">
    <text evidence="1">The sequence shown here is derived from an EMBL/GenBank/DDBJ whole genome shotgun (WGS) entry which is preliminary data.</text>
</comment>
<evidence type="ECO:0000313" key="2">
    <source>
        <dbReference type="Proteomes" id="UP000499080"/>
    </source>
</evidence>
<name>A0A4Y2E377_ARAVE</name>
<proteinExistence type="predicted"/>
<accession>A0A4Y2E377</accession>
<dbReference type="Proteomes" id="UP000499080">
    <property type="component" value="Unassembled WGS sequence"/>
</dbReference>
<dbReference type="AlphaFoldDB" id="A0A4Y2E377"/>
<dbReference type="EMBL" id="BGPR01000492">
    <property type="protein sequence ID" value="GBM23127.1"/>
    <property type="molecule type" value="Genomic_DNA"/>
</dbReference>
<sequence>MPDWSAVVLQQWKSKHPSCRKTVKQEFFLKNVFNLPNLALCKSMLPFGHHSCQCIILTSFNFKDSLEREKSSRLRTHQRDREKSRLELVNVFSRVKNDVHKVGNGSPDVPSGLSRRPASLTVFYLYLGEASNEPANPHLLEAYRCFLISPLRLRPFVRLPFEMLQSEGIYTEIHSCTCRSGCTVFGYIRK</sequence>